<dbReference type="RefSeq" id="WP_264684417.1">
    <property type="nucleotide sequence ID" value="NZ_CP087798.1"/>
</dbReference>
<proteinExistence type="predicted"/>
<sequence length="157" mass="16811">MATLTINQKKGQFGNNPYGNMTALIFSVQADNSGFIVNTNHKEVPKAGDIIHVGVLPEGFIPFGYRTLVEKEFTAGAFDVGFSYTDGVDDDSYPQKDTGLFTLPTLTEKDGSTDGNLKPKALPKSAYLDLKVTTPTAKGDKAGHLTIIVFGTLQGHA</sequence>
<gene>
    <name evidence="1" type="ORF">LP092_08740</name>
</gene>
<accession>A0ABY6M623</accession>
<name>A0ABY6M623_MORBO</name>
<evidence type="ECO:0000313" key="2">
    <source>
        <dbReference type="Proteomes" id="UP001163632"/>
    </source>
</evidence>
<dbReference type="Proteomes" id="UP001163632">
    <property type="component" value="Chromosome"/>
</dbReference>
<keyword evidence="2" id="KW-1185">Reference proteome</keyword>
<protein>
    <submittedName>
        <fullName evidence="1">Uncharacterized protein</fullName>
    </submittedName>
</protein>
<organism evidence="1 2">
    <name type="scientific">Moraxella bovis</name>
    <dbReference type="NCBI Taxonomy" id="476"/>
    <lineage>
        <taxon>Bacteria</taxon>
        <taxon>Pseudomonadati</taxon>
        <taxon>Pseudomonadota</taxon>
        <taxon>Gammaproteobacteria</taxon>
        <taxon>Moraxellales</taxon>
        <taxon>Moraxellaceae</taxon>
        <taxon>Moraxella</taxon>
    </lineage>
</organism>
<reference evidence="1" key="1">
    <citation type="journal article" date="2022" name="BMC Microbiol.">
        <title>Whole genome sequencing of Moraxella bovis strains from North America reveals two genotypes with different genetic determinants.</title>
        <authorList>
            <person name="Wynn E.L."/>
            <person name="Hille M.M."/>
            <person name="Loy J.D."/>
            <person name="Schuller G."/>
            <person name="Kuhn K.L."/>
            <person name="Dickey A.M."/>
            <person name="Bono J.L."/>
            <person name="Clawson M.L."/>
        </authorList>
    </citation>
    <scope>NUCLEOTIDE SEQUENCE</scope>
    <source>
        <strain evidence="1">SAM102599</strain>
    </source>
</reference>
<dbReference type="EMBL" id="CP087830">
    <property type="protein sequence ID" value="UZA02084.1"/>
    <property type="molecule type" value="Genomic_DNA"/>
</dbReference>
<evidence type="ECO:0000313" key="1">
    <source>
        <dbReference type="EMBL" id="UZA02084.1"/>
    </source>
</evidence>